<dbReference type="EMBL" id="KX434763">
    <property type="protein sequence ID" value="ART66889.1"/>
    <property type="molecule type" value="Genomic_DNA"/>
</dbReference>
<comment type="subcellular location">
    <subcellularLocation>
        <location evidence="7">Virion</location>
    </subcellularLocation>
    <subcellularLocation>
        <location evidence="7">Host nucleus</location>
    </subcellularLocation>
</comment>
<feature type="disulfide bond" description="Interchain (with Cys-179)" evidence="7">
    <location>
        <position position="433"/>
    </location>
</feature>
<dbReference type="InterPro" id="IPR002210">
    <property type="entry name" value="Capsid_L1_Papillomavir"/>
</dbReference>
<keyword evidence="7" id="KW-1162">Viral penetration into host cytoplasm</keyword>
<evidence type="ECO:0000313" key="9">
    <source>
        <dbReference type="EMBL" id="ART66889.1"/>
    </source>
</evidence>
<dbReference type="GO" id="GO:0005198">
    <property type="term" value="F:structural molecule activity"/>
    <property type="evidence" value="ECO:0007669"/>
    <property type="project" value="UniProtKB-UniRule"/>
</dbReference>
<keyword evidence="3 7" id="KW-1161">Viral attachment to host cell</keyword>
<dbReference type="HAMAP" id="MF_04002">
    <property type="entry name" value="PPV_L1"/>
    <property type="match status" value="1"/>
</dbReference>
<protein>
    <recommendedName>
        <fullName evidence="7 8">Major capsid protein L1</fullName>
    </recommendedName>
</protein>
<accession>A0A2Z2JIZ6</accession>
<evidence type="ECO:0000256" key="8">
    <source>
        <dbReference type="RuleBase" id="RU361248"/>
    </source>
</evidence>
<dbReference type="PRINTS" id="PR00865">
    <property type="entry name" value="HPVCAPSIDL1"/>
</dbReference>
<dbReference type="GO" id="GO:0042025">
    <property type="term" value="C:host cell nucleus"/>
    <property type="evidence" value="ECO:0007669"/>
    <property type="project" value="UniProtKB-SubCell"/>
</dbReference>
<sequence length="511" mass="58310">MAVWLPASNKFYLPPKPITRVLSTDEYVQRTDLFYHAGTERLLTVGHPYYDVFDNGKQDKLNIPKVSPNQYRVFRLKFADPNNFAFADTSVFNPETERLVWGIRAIEVGRGQPLGVSVTGHPYFNKESDVENPVINYDNGHEQEIDNRRNQAFDSKQTQLFIIGAKPATGEHWQKALNCAADQQDRQNDCPPIELVNTVIEDGDMIDIGLGNLDFAQLQENKSEAPLDIVQSICKYPDYLKMNEDMYGDPLFFYVRREQLYARHFFNRAGRVAEEIVPKNLYFPADQAKTIASSVYGMTPSGSLVSTESQVFNRPYFLQRSAGQNNGILWGNELFVTLADNTRGTTFSINIATGGAKPETFKGNKFNEYLRHVEEFQISCILQLCKVSLTPENLAFIHTMDPSIIDRWHLAVNQPTNQILDEYRYIKSLATKCPDAAAAENKPVDPYEKKKFWVVDLSEHMTEQLDQTALGRKFLYQTGTGRRTVRRSGTRVVRKRTIRSTSKGSAKRRRT</sequence>
<reference evidence="9" key="1">
    <citation type="submission" date="2016-06" db="EMBL/GenBank/DDBJ databases">
        <title>Viral metagenomics study of bats from Saudi Arabia.</title>
        <authorList>
            <person name="Mishra N."/>
            <person name="Williams S.H."/>
            <person name="Lipkin W.I."/>
        </authorList>
    </citation>
    <scope>NUCLEOTIDE SEQUENCE</scope>
    <source>
        <strain evidence="9">KSA416</strain>
    </source>
</reference>
<organism evidence="9">
    <name type="scientific">Bat papillomavirus</name>
    <dbReference type="NCBI Taxonomy" id="2004707"/>
    <lineage>
        <taxon>Viruses</taxon>
        <taxon>Monodnaviria</taxon>
        <taxon>Shotokuvirae</taxon>
        <taxon>Cossaviricota</taxon>
        <taxon>Papovaviricetes</taxon>
        <taxon>Zurhausenvirales</taxon>
        <taxon>Papillomaviridae</taxon>
    </lineage>
</organism>
<evidence type="ECO:0000256" key="3">
    <source>
        <dbReference type="ARBA" id="ARBA00022804"/>
    </source>
</evidence>
<keyword evidence="7" id="KW-1164">Virus endocytosis by host</keyword>
<keyword evidence="6 7" id="KW-1160">Virus entry into host cell</keyword>
<evidence type="ECO:0000256" key="5">
    <source>
        <dbReference type="ARBA" id="ARBA00022921"/>
    </source>
</evidence>
<comment type="function">
    <text evidence="7 8">Forms an icosahedral capsid with a T=7 symmetry and a 50 nm diameter. The capsid is composed of 72 pentamers linked to each other by disulfide bonds and associated with L2 proteins. Binds to heparan sulfate proteoglycans on cell surface of basal layer keratinocytes to provide initial virion attachment. This binding mediates a conformational change in the virus capsid that facilitates efficient infection. The virion enters the host cell via endocytosis. During virus trafficking, L1 protein dissociates from the viral DNA and the genomic DNA is released to the host nucleus. The virion assembly takes place within the cell nucleus. Encapsulates the genomic DNA together with protein L2.</text>
</comment>
<keyword evidence="7" id="KW-1015">Disulfide bond</keyword>
<dbReference type="GO" id="GO:0075509">
    <property type="term" value="P:endocytosis involved in viral entry into host cell"/>
    <property type="evidence" value="ECO:0007669"/>
    <property type="project" value="UniProtKB-KW"/>
</dbReference>
<dbReference type="Gene3D" id="2.60.175.20">
    <property type="entry name" value="Major capsid L1 (late) superfamily, Papillomavirus"/>
    <property type="match status" value="2"/>
</dbReference>
<dbReference type="GO" id="GO:0039620">
    <property type="term" value="C:T=7 icosahedral viral capsid"/>
    <property type="evidence" value="ECO:0007669"/>
    <property type="project" value="UniProtKB-UniRule"/>
</dbReference>
<keyword evidence="2 7" id="KW-0945">Host-virus interaction</keyword>
<evidence type="ECO:0000256" key="4">
    <source>
        <dbReference type="ARBA" id="ARBA00022844"/>
    </source>
</evidence>
<dbReference type="Pfam" id="PF00500">
    <property type="entry name" value="Late_protein_L1"/>
    <property type="match status" value="1"/>
</dbReference>
<keyword evidence="8" id="KW-1145">T=7 icosahedral capsid protein</keyword>
<keyword evidence="7" id="KW-1048">Host nucleus</keyword>
<dbReference type="GO" id="GO:0019062">
    <property type="term" value="P:virion attachment to host cell"/>
    <property type="evidence" value="ECO:0007669"/>
    <property type="project" value="UniProtKB-UniRule"/>
</dbReference>
<comment type="subunit">
    <text evidence="7">Self-assembles into homopentamers. The capsid has an icosahedral symmetry and consists of 72 capsomers, with each capsomer being a pentamer of L1. Interacts with the minor capsid protein L2; this interaction is necessary for viral genome encapsidation. Interacts with protein E2; this interaction enhances E2-dependent replication and transcription activation.</text>
</comment>
<keyword evidence="1 7" id="KW-0167">Capsid protein</keyword>
<dbReference type="InterPro" id="IPR011222">
    <property type="entry name" value="dsDNA_vir_gr_I_capsid"/>
</dbReference>
<dbReference type="SUPFAM" id="SSF88648">
    <property type="entry name" value="Group I dsDNA viruses"/>
    <property type="match status" value="1"/>
</dbReference>
<evidence type="ECO:0000256" key="6">
    <source>
        <dbReference type="ARBA" id="ARBA00023296"/>
    </source>
</evidence>
<evidence type="ECO:0000256" key="7">
    <source>
        <dbReference type="HAMAP-Rule" id="MF_04002"/>
    </source>
</evidence>
<keyword evidence="4 7" id="KW-0946">Virion</keyword>
<name>A0A2Z2JIZ6_9PAPI</name>
<gene>
    <name evidence="7 8" type="primary">L1</name>
</gene>
<comment type="similarity">
    <text evidence="7 8">Belongs to the papillomaviridae L1 protein family.</text>
</comment>
<proteinExistence type="inferred from homology"/>
<feature type="disulfide bond" description="Interchain (with Cys-433)" evidence="7">
    <location>
        <position position="179"/>
    </location>
</feature>
<dbReference type="InterPro" id="IPR036973">
    <property type="entry name" value="Capsid_L1_sf_Papillomavir"/>
</dbReference>
<evidence type="ECO:0000256" key="1">
    <source>
        <dbReference type="ARBA" id="ARBA00022561"/>
    </source>
</evidence>
<keyword evidence="5 7" id="KW-0426">Late protein</keyword>
<evidence type="ECO:0000256" key="2">
    <source>
        <dbReference type="ARBA" id="ARBA00022581"/>
    </source>
</evidence>